<organism evidence="1 2">
    <name type="scientific">Clostridium cadaveris</name>
    <dbReference type="NCBI Taxonomy" id="1529"/>
    <lineage>
        <taxon>Bacteria</taxon>
        <taxon>Bacillati</taxon>
        <taxon>Bacillota</taxon>
        <taxon>Clostridia</taxon>
        <taxon>Eubacteriales</taxon>
        <taxon>Clostridiaceae</taxon>
        <taxon>Clostridium</taxon>
    </lineage>
</organism>
<keyword evidence="2" id="KW-1185">Reference proteome</keyword>
<sequence>MTINEVTKVRDSFFRRREIKRKDTADMVYRLSTLITNGTACIISKDNKPIQFLDIFADLFREENKINEEKKIEAQMEINKQHMREFAQRINSQMGGEDK</sequence>
<reference evidence="1 2" key="1">
    <citation type="submission" date="2016-10" db="EMBL/GenBank/DDBJ databases">
        <authorList>
            <person name="de Groot N.N."/>
        </authorList>
    </citation>
    <scope>NUCLEOTIDE SEQUENCE [LARGE SCALE GENOMIC DNA]</scope>
    <source>
        <strain evidence="1 2">NLAE-zl-G419</strain>
    </source>
</reference>
<evidence type="ECO:0000313" key="2">
    <source>
        <dbReference type="Proteomes" id="UP000182135"/>
    </source>
</evidence>
<dbReference type="AlphaFoldDB" id="A0A1I2NV88"/>
<dbReference type="EMBL" id="FOOE01000023">
    <property type="protein sequence ID" value="SFG05366.1"/>
    <property type="molecule type" value="Genomic_DNA"/>
</dbReference>
<dbReference type="OrthoDB" id="1936478at2"/>
<protein>
    <submittedName>
        <fullName evidence="1">Uncharacterized protein</fullName>
    </submittedName>
</protein>
<accession>A0A1I2NV88</accession>
<proteinExistence type="predicted"/>
<gene>
    <name evidence="1" type="ORF">SAMN04487885_12324</name>
</gene>
<dbReference type="RefSeq" id="WP_074846188.1">
    <property type="nucleotide sequence ID" value="NZ_CABMJC010000003.1"/>
</dbReference>
<evidence type="ECO:0000313" key="1">
    <source>
        <dbReference type="EMBL" id="SFG05366.1"/>
    </source>
</evidence>
<name>A0A1I2NV88_9CLOT</name>
<dbReference type="Proteomes" id="UP000182135">
    <property type="component" value="Unassembled WGS sequence"/>
</dbReference>
<dbReference type="STRING" id="1529.SAMN04487885_12324"/>